<dbReference type="RefSeq" id="WP_108546225.1">
    <property type="nucleotide sequence ID" value="NZ_PYJM01000008.1"/>
</dbReference>
<evidence type="ECO:0000313" key="3">
    <source>
        <dbReference type="Proteomes" id="UP000244178"/>
    </source>
</evidence>
<dbReference type="EMBL" id="PYJM01000008">
    <property type="protein sequence ID" value="PUA42061.1"/>
    <property type="molecule type" value="Genomic_DNA"/>
</dbReference>
<dbReference type="AlphaFoldDB" id="A0A2T6GD42"/>
<reference evidence="2 3" key="1">
    <citation type="submission" date="2018-03" db="EMBL/GenBank/DDBJ databases">
        <title>Draft genome sequence of the plant growth promoting rhizobacterium Pseudomonas protegens strain BNJ-SS-45 isolated from wheat (Triticum aestivum) rhizosphere.</title>
        <authorList>
            <person name="Bajpai A."/>
            <person name="Shende K."/>
            <person name="Meena N."/>
            <person name="Upadhyayula S.R."/>
            <person name="Suravajhala P."/>
            <person name="Medicherla K.M."/>
            <person name="Johri B.N."/>
        </authorList>
    </citation>
    <scope>NUCLEOTIDE SEQUENCE [LARGE SCALE GENOMIC DNA]</scope>
    <source>
        <strain evidence="2 3">BNJ-SS-45</strain>
    </source>
</reference>
<feature type="transmembrane region" description="Helical" evidence="1">
    <location>
        <begin position="70"/>
        <end position="88"/>
    </location>
</feature>
<organism evidence="2 3">
    <name type="scientific">Pseudomonas protegens</name>
    <dbReference type="NCBI Taxonomy" id="380021"/>
    <lineage>
        <taxon>Bacteria</taxon>
        <taxon>Pseudomonadati</taxon>
        <taxon>Pseudomonadota</taxon>
        <taxon>Gammaproteobacteria</taxon>
        <taxon>Pseudomonadales</taxon>
        <taxon>Pseudomonadaceae</taxon>
        <taxon>Pseudomonas</taxon>
    </lineage>
</organism>
<comment type="caution">
    <text evidence="2">The sequence shown here is derived from an EMBL/GenBank/DDBJ whole genome shotgun (WGS) entry which is preliminary data.</text>
</comment>
<name>A0A2T6GD42_9PSED</name>
<keyword evidence="1" id="KW-0812">Transmembrane</keyword>
<keyword evidence="1" id="KW-0472">Membrane</keyword>
<protein>
    <submittedName>
        <fullName evidence="2">Uncharacterized protein</fullName>
    </submittedName>
</protein>
<dbReference type="Proteomes" id="UP000244178">
    <property type="component" value="Unassembled WGS sequence"/>
</dbReference>
<accession>A0A2T6GD42</accession>
<sequence>MSDTPNPSKRDDARTLHPSTGKQVFNILLWTLGSLILMTFLVILLYLVLMQCFDSVEQWRQWHKNHYTHMLTWRIVLYGTLTVFWIKLKARLSNPDSTRRSRIQKMEILIALTIIFSELNRAFSHWGGTA</sequence>
<keyword evidence="1" id="KW-1133">Transmembrane helix</keyword>
<feature type="transmembrane region" description="Helical" evidence="1">
    <location>
        <begin position="27"/>
        <end position="50"/>
    </location>
</feature>
<gene>
    <name evidence="2" type="ORF">C5U62_29925</name>
</gene>
<proteinExistence type="predicted"/>
<evidence type="ECO:0000256" key="1">
    <source>
        <dbReference type="SAM" id="Phobius"/>
    </source>
</evidence>
<evidence type="ECO:0000313" key="2">
    <source>
        <dbReference type="EMBL" id="PUA42061.1"/>
    </source>
</evidence>